<proteinExistence type="predicted"/>
<dbReference type="PROSITE" id="PS00678">
    <property type="entry name" value="WD_REPEATS_1"/>
    <property type="match status" value="1"/>
</dbReference>
<dbReference type="SMART" id="SM00320">
    <property type="entry name" value="WD40"/>
    <property type="match status" value="2"/>
</dbReference>
<dbReference type="PANTHER" id="PTHR18763">
    <property type="entry name" value="WD-REPEAT PROTEIN 18"/>
    <property type="match status" value="1"/>
</dbReference>
<reference evidence="4 5" key="1">
    <citation type="submission" date="2021-06" db="EMBL/GenBank/DDBJ databases">
        <authorList>
            <person name="Palmer J.M."/>
        </authorList>
    </citation>
    <scope>NUCLEOTIDE SEQUENCE [LARGE SCALE GENOMIC DNA]</scope>
    <source>
        <strain evidence="4 5">AS_MEX2019</strain>
        <tissue evidence="4">Muscle</tissue>
    </source>
</reference>
<protein>
    <submittedName>
        <fullName evidence="4">WD repeat-containing protein 18</fullName>
    </submittedName>
</protein>
<accession>A0ABV1AFF1</accession>
<dbReference type="InterPro" id="IPR019775">
    <property type="entry name" value="WD40_repeat_CS"/>
</dbReference>
<evidence type="ECO:0000313" key="5">
    <source>
        <dbReference type="Proteomes" id="UP001469553"/>
    </source>
</evidence>
<dbReference type="Pfam" id="PF00400">
    <property type="entry name" value="WD40"/>
    <property type="match status" value="2"/>
</dbReference>
<feature type="repeat" description="WD" evidence="3">
    <location>
        <begin position="49"/>
        <end position="71"/>
    </location>
</feature>
<dbReference type="PROSITE" id="PS50082">
    <property type="entry name" value="WD_REPEATS_2"/>
    <property type="match status" value="1"/>
</dbReference>
<dbReference type="EMBL" id="JAHRIP010091660">
    <property type="protein sequence ID" value="MEQ2317006.1"/>
    <property type="molecule type" value="Genomic_DNA"/>
</dbReference>
<comment type="caution">
    <text evidence="4">The sequence shown here is derived from an EMBL/GenBank/DDBJ whole genome shotgun (WGS) entry which is preliminary data.</text>
</comment>
<name>A0ABV1AFF1_9TELE</name>
<dbReference type="InterPro" id="IPR015943">
    <property type="entry name" value="WD40/YVTN_repeat-like_dom_sf"/>
</dbReference>
<keyword evidence="2" id="KW-0677">Repeat</keyword>
<dbReference type="InterPro" id="IPR045227">
    <property type="entry name" value="WDR18/Ipi3/RID3"/>
</dbReference>
<dbReference type="Gene3D" id="2.130.10.10">
    <property type="entry name" value="YVTN repeat-like/Quinoprotein amine dehydrogenase"/>
    <property type="match status" value="1"/>
</dbReference>
<evidence type="ECO:0000256" key="2">
    <source>
        <dbReference type="ARBA" id="ARBA00022737"/>
    </source>
</evidence>
<feature type="non-terminal residue" evidence="4">
    <location>
        <position position="1"/>
    </location>
</feature>
<organism evidence="4 5">
    <name type="scientific">Ameca splendens</name>
    <dbReference type="NCBI Taxonomy" id="208324"/>
    <lineage>
        <taxon>Eukaryota</taxon>
        <taxon>Metazoa</taxon>
        <taxon>Chordata</taxon>
        <taxon>Craniata</taxon>
        <taxon>Vertebrata</taxon>
        <taxon>Euteleostomi</taxon>
        <taxon>Actinopterygii</taxon>
        <taxon>Neopterygii</taxon>
        <taxon>Teleostei</taxon>
        <taxon>Neoteleostei</taxon>
        <taxon>Acanthomorphata</taxon>
        <taxon>Ovalentaria</taxon>
        <taxon>Atherinomorphae</taxon>
        <taxon>Cyprinodontiformes</taxon>
        <taxon>Goodeidae</taxon>
        <taxon>Ameca</taxon>
    </lineage>
</organism>
<evidence type="ECO:0000313" key="4">
    <source>
        <dbReference type="EMBL" id="MEQ2317006.1"/>
    </source>
</evidence>
<keyword evidence="1 3" id="KW-0853">WD repeat</keyword>
<dbReference type="PANTHER" id="PTHR18763:SF0">
    <property type="entry name" value="WD REPEAT-CONTAINING PROTEIN 18"/>
    <property type="match status" value="1"/>
</dbReference>
<dbReference type="Proteomes" id="UP001469553">
    <property type="component" value="Unassembled WGS sequence"/>
</dbReference>
<gene>
    <name evidence="4" type="primary">WDR18</name>
    <name evidence="4" type="ORF">AMECASPLE_038355</name>
</gene>
<evidence type="ECO:0000256" key="1">
    <source>
        <dbReference type="ARBA" id="ARBA00022574"/>
    </source>
</evidence>
<dbReference type="InterPro" id="IPR001680">
    <property type="entry name" value="WD40_rpt"/>
</dbReference>
<sequence>LHLLSHPSLSLSVVLLDLSHSPEPCHVLSRHSLPITDLHCGHMGAQARVATSSLDQTVKVWELSSGELLLSVLFDMEIMSVTFDPSEYFLFCGGRDGKIFQVSLCSQVST</sequence>
<dbReference type="SUPFAM" id="SSF50978">
    <property type="entry name" value="WD40 repeat-like"/>
    <property type="match status" value="1"/>
</dbReference>
<dbReference type="InterPro" id="IPR036322">
    <property type="entry name" value="WD40_repeat_dom_sf"/>
</dbReference>
<keyword evidence="5" id="KW-1185">Reference proteome</keyword>
<evidence type="ECO:0000256" key="3">
    <source>
        <dbReference type="PROSITE-ProRule" id="PRU00221"/>
    </source>
</evidence>